<organism evidence="1 2">
    <name type="scientific">Chaetoceros tenuissimus</name>
    <dbReference type="NCBI Taxonomy" id="426638"/>
    <lineage>
        <taxon>Eukaryota</taxon>
        <taxon>Sar</taxon>
        <taxon>Stramenopiles</taxon>
        <taxon>Ochrophyta</taxon>
        <taxon>Bacillariophyta</taxon>
        <taxon>Coscinodiscophyceae</taxon>
        <taxon>Chaetocerotophycidae</taxon>
        <taxon>Chaetocerotales</taxon>
        <taxon>Chaetocerotaceae</taxon>
        <taxon>Chaetoceros</taxon>
    </lineage>
</organism>
<reference evidence="1 2" key="1">
    <citation type="journal article" date="2021" name="Sci. Rep.">
        <title>The genome of the diatom Chaetoceros tenuissimus carries an ancient integrated fragment of an extant virus.</title>
        <authorList>
            <person name="Hongo Y."/>
            <person name="Kimura K."/>
            <person name="Takaki Y."/>
            <person name="Yoshida Y."/>
            <person name="Baba S."/>
            <person name="Kobayashi G."/>
            <person name="Nagasaki K."/>
            <person name="Hano T."/>
            <person name="Tomaru Y."/>
        </authorList>
    </citation>
    <scope>NUCLEOTIDE SEQUENCE [LARGE SCALE GENOMIC DNA]</scope>
    <source>
        <strain evidence="1 2">NIES-3715</strain>
    </source>
</reference>
<dbReference type="EMBL" id="BLLK01000022">
    <property type="protein sequence ID" value="GFH45814.1"/>
    <property type="molecule type" value="Genomic_DNA"/>
</dbReference>
<keyword evidence="2" id="KW-1185">Reference proteome</keyword>
<protein>
    <submittedName>
        <fullName evidence="1">Uncharacterized protein</fullName>
    </submittedName>
</protein>
<proteinExistence type="predicted"/>
<evidence type="ECO:0000313" key="2">
    <source>
        <dbReference type="Proteomes" id="UP001054902"/>
    </source>
</evidence>
<dbReference type="Proteomes" id="UP001054902">
    <property type="component" value="Unassembled WGS sequence"/>
</dbReference>
<comment type="caution">
    <text evidence="1">The sequence shown here is derived from an EMBL/GenBank/DDBJ whole genome shotgun (WGS) entry which is preliminary data.</text>
</comment>
<name>A0AAD3H0X9_9STRA</name>
<dbReference type="AlphaFoldDB" id="A0AAD3H0X9"/>
<evidence type="ECO:0000313" key="1">
    <source>
        <dbReference type="EMBL" id="GFH45814.1"/>
    </source>
</evidence>
<gene>
    <name evidence="1" type="ORF">CTEN210_02288</name>
</gene>
<accession>A0AAD3H0X9</accession>
<sequence length="241" mass="27449">MDRPSFVDVVLVDQSAITPKQAVHIWFGELKKKKGLVFDFKKCFVTWEDVNSASNGTRFTSVFIEPLTLEKFMSGKWVCTSYTTSLEPSLTCSCYTHQTPTLVEVVWFSSKRDAEQAAAAKFLDCSYFRDGKSLNLCRDDPYEAIQNGVPLSHRPFPSSVPRIICEAEAKALLHAARLVMPTNVLENLLSREQDMNACLDNTIYRQYLQTLHHLNYRIICQSIMREANFSQLPAPRRDPVS</sequence>